<dbReference type="PANTHER" id="PTHR46889:SF4">
    <property type="entry name" value="TRANSPOSASE INSO FOR INSERTION SEQUENCE ELEMENT IS911B-RELATED"/>
    <property type="match status" value="1"/>
</dbReference>
<organism evidence="2 3">
    <name type="scientific">Gordonia terrae NBRC 100016</name>
    <dbReference type="NCBI Taxonomy" id="1089454"/>
    <lineage>
        <taxon>Bacteria</taxon>
        <taxon>Bacillati</taxon>
        <taxon>Actinomycetota</taxon>
        <taxon>Actinomycetes</taxon>
        <taxon>Mycobacteriales</taxon>
        <taxon>Gordoniaceae</taxon>
        <taxon>Gordonia</taxon>
    </lineage>
</organism>
<dbReference type="Proteomes" id="UP000004881">
    <property type="component" value="Unassembled WGS sequence"/>
</dbReference>
<reference evidence="2 3" key="1">
    <citation type="submission" date="2012-02" db="EMBL/GenBank/DDBJ databases">
        <title>Whole genome shotgun sequence of Gordonia terrae NBRC 100016.</title>
        <authorList>
            <person name="Takarada H."/>
            <person name="Hosoyama A."/>
            <person name="Tsuchikane K."/>
            <person name="Katsumata H."/>
            <person name="Yamazaki S."/>
            <person name="Fujita N."/>
        </authorList>
    </citation>
    <scope>NUCLEOTIDE SEQUENCE [LARGE SCALE GENOMIC DNA]</scope>
    <source>
        <strain evidence="2 3">NBRC 100016</strain>
    </source>
</reference>
<comment type="caution">
    <text evidence="2">The sequence shown here is derived from an EMBL/GenBank/DDBJ whole genome shotgun (WGS) entry which is preliminary data.</text>
</comment>
<protein>
    <submittedName>
        <fullName evidence="2">Transposase</fullName>
    </submittedName>
</protein>
<feature type="compositionally biased region" description="Polar residues" evidence="1">
    <location>
        <begin position="54"/>
        <end position="67"/>
    </location>
</feature>
<keyword evidence="3" id="KW-1185">Reference proteome</keyword>
<proteinExistence type="predicted"/>
<gene>
    <name evidence="2" type="ORF">GOTRE_150_01335</name>
</gene>
<dbReference type="EMBL" id="BAFD01000115">
    <property type="protein sequence ID" value="GAB46393.1"/>
    <property type="molecule type" value="Genomic_DNA"/>
</dbReference>
<sequence>MQYHRAIADDGIAVAVACRVLQLSLQTYYRWLATRSPMPRRPRRIGPTPCSMPTARTRNSATDSSPGEATIVGETMAERTAWRICRDNAWWSVFGKKRGRNARRPGSPVHDDLAQRNLHLGGAKSVVTDRYHRTPTGEGELYLCAIKDVHSGRIVGYSIDSRMKSRLAVAACTARWAIVVRWPGASLGHPGTASDRDRHLDRTDLPPPAPARSPRSVAACRVRSDDQHRCCRGVTLKLSPIRAAVPFVVTWPGGRLARIDTTKAAKSRATSSGASICGM</sequence>
<feature type="compositionally biased region" description="Basic and acidic residues" evidence="1">
    <location>
        <begin position="194"/>
        <end position="204"/>
    </location>
</feature>
<dbReference type="PANTHER" id="PTHR46889">
    <property type="entry name" value="TRANSPOSASE INSF FOR INSERTION SEQUENCE IS3B-RELATED"/>
    <property type="match status" value="1"/>
</dbReference>
<evidence type="ECO:0000313" key="3">
    <source>
        <dbReference type="Proteomes" id="UP000004881"/>
    </source>
</evidence>
<dbReference type="InterPro" id="IPR050900">
    <property type="entry name" value="Transposase_IS3/IS150/IS904"/>
</dbReference>
<evidence type="ECO:0000256" key="1">
    <source>
        <dbReference type="SAM" id="MobiDB-lite"/>
    </source>
</evidence>
<name>A0ABQ0HKH7_9ACTN</name>
<feature type="region of interest" description="Disordered" evidence="1">
    <location>
        <begin position="40"/>
        <end position="67"/>
    </location>
</feature>
<feature type="region of interest" description="Disordered" evidence="1">
    <location>
        <begin position="188"/>
        <end position="216"/>
    </location>
</feature>
<accession>A0ABQ0HKH7</accession>
<evidence type="ECO:0000313" key="2">
    <source>
        <dbReference type="EMBL" id="GAB46393.1"/>
    </source>
</evidence>